<feature type="signal peptide" evidence="1">
    <location>
        <begin position="1"/>
        <end position="18"/>
    </location>
</feature>
<evidence type="ECO:0000256" key="1">
    <source>
        <dbReference type="SAM" id="SignalP"/>
    </source>
</evidence>
<evidence type="ECO:0000313" key="5">
    <source>
        <dbReference type="EMBL" id="VFT93331.1"/>
    </source>
</evidence>
<dbReference type="EMBL" id="CAADRA010005916">
    <property type="protein sequence ID" value="VFT93331.1"/>
    <property type="molecule type" value="Genomic_DNA"/>
</dbReference>
<evidence type="ECO:0000313" key="3">
    <source>
        <dbReference type="EMBL" id="KAF0692347.1"/>
    </source>
</evidence>
<keyword evidence="1" id="KW-0732">Signal</keyword>
<evidence type="ECO:0000313" key="7">
    <source>
        <dbReference type="Proteomes" id="UP000332933"/>
    </source>
</evidence>
<feature type="chain" id="PRO_5033437408" evidence="1">
    <location>
        <begin position="19"/>
        <end position="548"/>
    </location>
</feature>
<dbReference type="InterPro" id="IPR012338">
    <property type="entry name" value="Beta-lactam/transpept-like"/>
</dbReference>
<dbReference type="PANTHER" id="PTHR46825">
    <property type="entry name" value="D-ALANYL-D-ALANINE-CARBOXYPEPTIDASE/ENDOPEPTIDASE AMPH"/>
    <property type="match status" value="1"/>
</dbReference>
<evidence type="ECO:0000259" key="2">
    <source>
        <dbReference type="Pfam" id="PF00144"/>
    </source>
</evidence>
<proteinExistence type="predicted"/>
<keyword evidence="7" id="KW-1185">Reference proteome</keyword>
<reference evidence="5 7" key="1">
    <citation type="submission" date="2019-03" db="EMBL/GenBank/DDBJ databases">
        <authorList>
            <person name="Gaulin E."/>
            <person name="Dumas B."/>
        </authorList>
    </citation>
    <scope>NUCLEOTIDE SEQUENCE [LARGE SCALE GENOMIC DNA]</scope>
    <source>
        <strain evidence="5">CBS 568.67</strain>
    </source>
</reference>
<dbReference type="PANTHER" id="PTHR46825:SF9">
    <property type="entry name" value="BETA-LACTAMASE-RELATED DOMAIN-CONTAINING PROTEIN"/>
    <property type="match status" value="1"/>
</dbReference>
<dbReference type="Proteomes" id="UP000332933">
    <property type="component" value="Unassembled WGS sequence"/>
</dbReference>
<sequence length="548" mass="59530">MRALYVVGFVFSAVALWAMTSLVPTTTEISIADQGKPSSPILRTLVEKRAMALAFVQEQLHAHPSIPGISLSVVYQNETVIAQGFGTKQFGKADTPVTAHTLFEIGSYSKTFIALGVAKLVDDGLMHWNDPVQMHLPAFELADAYAQKYTTLADLLAMNSVLSGSDGMNPLVFGVHANEHALVRQLPFLATTRTFRQGYAYSNLNYEVLGQVIQHKTNQTWFEFLRTVYLTPLGMRDTIGRAIDAPNVDELASGHFACNDDVIGPYSLLNSSMVAINANFEYVSAGSILSSASDLAKLSHFLLNRGHGILKSPQWIQDMTTGHTVIEGGHVNGWTATGYDLHREGGAVGVGYGLGTIGNIMYGYNYYDKPGGTNSMHMTNGFVPSQGLGVTISDNVASIDGGPLSTLMDRIRTYVVGIFLDRSIDELNAAWETATAKARPPAPVCDAHFFQGQPWGPSVPAAIQSKLAGTYVASASPRFNGNVTLFQDGHDLMLQYGQYVRPLLATNDPTAFTWSLDFAAQTLDVQLQGLNDTKFTLTLMDMTFERTT</sequence>
<organism evidence="5 7">
    <name type="scientific">Aphanomyces stellatus</name>
    <dbReference type="NCBI Taxonomy" id="120398"/>
    <lineage>
        <taxon>Eukaryota</taxon>
        <taxon>Sar</taxon>
        <taxon>Stramenopiles</taxon>
        <taxon>Oomycota</taxon>
        <taxon>Saprolegniomycetes</taxon>
        <taxon>Saprolegniales</taxon>
        <taxon>Verrucalvaceae</taxon>
        <taxon>Aphanomyces</taxon>
    </lineage>
</organism>
<accession>A0A485L5Y0</accession>
<dbReference type="EMBL" id="VJMH01005895">
    <property type="protein sequence ID" value="KAF0692347.1"/>
    <property type="molecule type" value="Genomic_DNA"/>
</dbReference>
<reference evidence="3" key="2">
    <citation type="submission" date="2019-06" db="EMBL/GenBank/DDBJ databases">
        <title>Genomics analysis of Aphanomyces spp. identifies a new class of oomycete effector associated with host adaptation.</title>
        <authorList>
            <person name="Gaulin E."/>
        </authorList>
    </citation>
    <scope>NUCLEOTIDE SEQUENCE</scope>
    <source>
        <strain evidence="3">CBS 578.67</strain>
    </source>
</reference>
<dbReference type="EMBL" id="VJMH01005895">
    <property type="protein sequence ID" value="KAF0692359.1"/>
    <property type="molecule type" value="Genomic_DNA"/>
</dbReference>
<feature type="domain" description="Beta-lactamase-related" evidence="2">
    <location>
        <begin position="59"/>
        <end position="391"/>
    </location>
</feature>
<protein>
    <submittedName>
        <fullName evidence="5">Aste57867_16558 protein</fullName>
    </submittedName>
    <submittedName>
        <fullName evidence="6">Aste57867_16570 protein</fullName>
    </submittedName>
</protein>
<name>A0A485L5Y0_9STRA</name>
<evidence type="ECO:0000313" key="4">
    <source>
        <dbReference type="EMBL" id="KAF0692359.1"/>
    </source>
</evidence>
<dbReference type="OrthoDB" id="5946976at2759"/>
<dbReference type="SUPFAM" id="SSF56601">
    <property type="entry name" value="beta-lactamase/transpeptidase-like"/>
    <property type="match status" value="1"/>
</dbReference>
<dbReference type="AlphaFoldDB" id="A0A485L5Y0"/>
<dbReference type="InterPro" id="IPR050491">
    <property type="entry name" value="AmpC-like"/>
</dbReference>
<evidence type="ECO:0000313" key="6">
    <source>
        <dbReference type="EMBL" id="VFT93343.1"/>
    </source>
</evidence>
<dbReference type="EMBL" id="CAADRA010005916">
    <property type="protein sequence ID" value="VFT93343.1"/>
    <property type="molecule type" value="Genomic_DNA"/>
</dbReference>
<dbReference type="Gene3D" id="3.40.710.10">
    <property type="entry name" value="DD-peptidase/beta-lactamase superfamily"/>
    <property type="match status" value="1"/>
</dbReference>
<dbReference type="Pfam" id="PF00144">
    <property type="entry name" value="Beta-lactamase"/>
    <property type="match status" value="1"/>
</dbReference>
<dbReference type="InterPro" id="IPR001466">
    <property type="entry name" value="Beta-lactam-related"/>
</dbReference>
<gene>
    <name evidence="5" type="primary">Aste57867_16558</name>
    <name evidence="6" type="synonym">Aste57867_16570</name>
    <name evidence="3" type="ORF">As57867_016501</name>
    <name evidence="4" type="ORF">As57867_016513</name>
    <name evidence="5" type="ORF">ASTE57867_16558</name>
    <name evidence="6" type="ORF">ASTE57867_16570</name>
</gene>